<keyword evidence="1" id="KW-0812">Transmembrane</keyword>
<dbReference type="Proteomes" id="UP000468864">
    <property type="component" value="Unassembled WGS sequence"/>
</dbReference>
<keyword evidence="1" id="KW-1133">Transmembrane helix</keyword>
<name>A0A6N9ZDN1_9HYPH</name>
<evidence type="ECO:0000256" key="1">
    <source>
        <dbReference type="SAM" id="Phobius"/>
    </source>
</evidence>
<dbReference type="AlphaFoldDB" id="A0A6N9ZDN1"/>
<dbReference type="EMBL" id="WUEP01000006">
    <property type="protein sequence ID" value="NEH91311.1"/>
    <property type="molecule type" value="Genomic_DNA"/>
</dbReference>
<proteinExistence type="predicted"/>
<feature type="transmembrane region" description="Helical" evidence="1">
    <location>
        <begin position="65"/>
        <end position="85"/>
    </location>
</feature>
<feature type="transmembrane region" description="Helical" evidence="1">
    <location>
        <begin position="35"/>
        <end position="53"/>
    </location>
</feature>
<comment type="caution">
    <text evidence="2">The sequence shown here is derived from an EMBL/GenBank/DDBJ whole genome shotgun (WGS) entry which is preliminary data.</text>
</comment>
<evidence type="ECO:0000313" key="2">
    <source>
        <dbReference type="EMBL" id="NEH91311.1"/>
    </source>
</evidence>
<keyword evidence="1" id="KW-0472">Membrane</keyword>
<evidence type="ECO:0000313" key="3">
    <source>
        <dbReference type="Proteomes" id="UP000468864"/>
    </source>
</evidence>
<accession>A0A6N9ZDN1</accession>
<organism evidence="2 3">
    <name type="scientific">Rhizobium laguerreae</name>
    <dbReference type="NCBI Taxonomy" id="1076926"/>
    <lineage>
        <taxon>Bacteria</taxon>
        <taxon>Pseudomonadati</taxon>
        <taxon>Pseudomonadota</taxon>
        <taxon>Alphaproteobacteria</taxon>
        <taxon>Hyphomicrobiales</taxon>
        <taxon>Rhizobiaceae</taxon>
        <taxon>Rhizobium/Agrobacterium group</taxon>
        <taxon>Rhizobium</taxon>
    </lineage>
</organism>
<sequence length="93" mass="9938">MPEPERTRTIPAQKVDASSAGSVDWPKTRRYAKNATLALLIATKLAVAIIYALRLSASHSFQEHAPPIAMMATLSSFIVAGLWLAGMKLSGGD</sequence>
<gene>
    <name evidence="2" type="ORF">GR206_09700</name>
</gene>
<reference evidence="2 3" key="1">
    <citation type="submission" date="2019-12" db="EMBL/GenBank/DDBJ databases">
        <title>Rhizobium genotypes associated with high levels of biological nitrogen fixation by grain legumes in a temperate-maritime cropping system.</title>
        <authorList>
            <person name="Maluk M."/>
            <person name="Francesc Ferrando Molina F."/>
            <person name="Lopez Del Egido L."/>
            <person name="Lafos M."/>
            <person name="Langarica-Fuentes A."/>
            <person name="Gebre Yohannes G."/>
            <person name="Young M.W."/>
            <person name="Martin P."/>
            <person name="Gantlett R."/>
            <person name="Kenicer G."/>
            <person name="Hawes C."/>
            <person name="Begg G.S."/>
            <person name="Quilliam R.S."/>
            <person name="Squire G.R."/>
            <person name="Poole P.S."/>
            <person name="Young P.W."/>
            <person name="Iannetta P.M."/>
            <person name="James E.K."/>
        </authorList>
    </citation>
    <scope>NUCLEOTIDE SEQUENCE [LARGE SCALE GENOMIC DNA]</scope>
    <source>
        <strain evidence="2 3">JHI2449</strain>
    </source>
</reference>
<protein>
    <submittedName>
        <fullName evidence="2">Uncharacterized protein</fullName>
    </submittedName>
</protein>